<dbReference type="STRING" id="416944.SAMN05421548_13078"/>
<evidence type="ECO:0000313" key="1">
    <source>
        <dbReference type="EMBL" id="SDE01687.1"/>
    </source>
</evidence>
<dbReference type="AlphaFoldDB" id="A0A1G6ZHF0"/>
<reference evidence="2" key="1">
    <citation type="submission" date="2016-09" db="EMBL/GenBank/DDBJ databases">
        <authorList>
            <person name="Varghese N."/>
            <person name="Submissions S."/>
        </authorList>
    </citation>
    <scope>NUCLEOTIDE SEQUENCE [LARGE SCALE GENOMIC DNA]</scope>
    <source>
        <strain evidence="2">TNe-862</strain>
    </source>
</reference>
<accession>A0A1G6ZHF0</accession>
<proteinExistence type="predicted"/>
<dbReference type="RefSeq" id="WP_143189338.1">
    <property type="nucleotide sequence ID" value="NZ_FMYQ01000030.1"/>
</dbReference>
<organism evidence="1 2">
    <name type="scientific">Paraburkholderia lycopersici</name>
    <dbReference type="NCBI Taxonomy" id="416944"/>
    <lineage>
        <taxon>Bacteria</taxon>
        <taxon>Pseudomonadati</taxon>
        <taxon>Pseudomonadota</taxon>
        <taxon>Betaproteobacteria</taxon>
        <taxon>Burkholderiales</taxon>
        <taxon>Burkholderiaceae</taxon>
        <taxon>Paraburkholderia</taxon>
    </lineage>
</organism>
<dbReference type="Proteomes" id="UP000198908">
    <property type="component" value="Unassembled WGS sequence"/>
</dbReference>
<keyword evidence="2" id="KW-1185">Reference proteome</keyword>
<sequence>MRITSQEAVCDTCTTTPTDSAILAFPARKRSRRESKAGARRGALATVVELRTQGERNKLMRIETTKLDVIGAAQEAGAQAVCAVAFFLDVDGRVRRVLSGIEPEFAAVLAPSMGQTLELLRSHAEKAEVFHAKP</sequence>
<dbReference type="EMBL" id="FMYQ01000030">
    <property type="protein sequence ID" value="SDE01687.1"/>
    <property type="molecule type" value="Genomic_DNA"/>
</dbReference>
<evidence type="ECO:0000313" key="2">
    <source>
        <dbReference type="Proteomes" id="UP000198908"/>
    </source>
</evidence>
<gene>
    <name evidence="1" type="ORF">SAMN05421548_13078</name>
</gene>
<protein>
    <submittedName>
        <fullName evidence="1">Uncharacterized protein</fullName>
    </submittedName>
</protein>
<name>A0A1G6ZHF0_9BURK</name>